<dbReference type="EMBL" id="KI271606">
    <property type="protein sequence ID" value="ERL64026.1"/>
    <property type="molecule type" value="Genomic_DNA"/>
</dbReference>
<proteinExistence type="predicted"/>
<dbReference type="STRING" id="1231336.L248_1673"/>
<gene>
    <name evidence="1" type="ORF">L248_1673</name>
</gene>
<keyword evidence="2" id="KW-1185">Reference proteome</keyword>
<sequence>MQPYPQAHYKAYEVKLNKAFYFNNVDTLYSFTKIPSLFVRLHERRSLLTGDWFITSGHWVQYNGQWHEVE</sequence>
<dbReference type="Proteomes" id="UP000030647">
    <property type="component" value="Unassembled WGS sequence"/>
</dbReference>
<name>U4TGW0_9LACO</name>
<evidence type="ECO:0000313" key="1">
    <source>
        <dbReference type="EMBL" id="ERL64026.1"/>
    </source>
</evidence>
<organism evidence="1 2">
    <name type="scientific">Schleiferilactobacillus shenzhenensis LY-73</name>
    <dbReference type="NCBI Taxonomy" id="1231336"/>
    <lineage>
        <taxon>Bacteria</taxon>
        <taxon>Bacillati</taxon>
        <taxon>Bacillota</taxon>
        <taxon>Bacilli</taxon>
        <taxon>Lactobacillales</taxon>
        <taxon>Lactobacillaceae</taxon>
        <taxon>Schleiferilactobacillus</taxon>
    </lineage>
</organism>
<evidence type="ECO:0000313" key="2">
    <source>
        <dbReference type="Proteomes" id="UP000030647"/>
    </source>
</evidence>
<accession>U4TGW0</accession>
<dbReference type="HOGENOM" id="CLU_2752842_0_0_9"/>
<protein>
    <submittedName>
        <fullName evidence="1">Uncharacterized protein</fullName>
    </submittedName>
</protein>
<reference evidence="2" key="1">
    <citation type="journal article" date="2013" name="Genome Announc.">
        <title>Whole-Genome Sequencing of Lactobacillus shenzhenensis Strain LY-73T.</title>
        <authorList>
            <person name="Lin Z."/>
            <person name="Liu Z."/>
            <person name="Yang R."/>
            <person name="Zou Y."/>
            <person name="Wan D."/>
            <person name="Chen J."/>
            <person name="Guo M."/>
            <person name="Zhao J."/>
            <person name="Fang C."/>
            <person name="Yang R."/>
            <person name="Liu F."/>
        </authorList>
    </citation>
    <scope>NUCLEOTIDE SEQUENCE [LARGE SCALE GENOMIC DNA]</scope>
    <source>
        <strain evidence="2">LY-73</strain>
    </source>
</reference>
<dbReference type="AlphaFoldDB" id="U4TGW0"/>